<dbReference type="GO" id="GO:0005886">
    <property type="term" value="C:plasma membrane"/>
    <property type="evidence" value="ECO:0007669"/>
    <property type="project" value="UniProtKB-SubCell"/>
</dbReference>
<organism evidence="17 18">
    <name type="scientific">Ornatilinea apprima</name>
    <dbReference type="NCBI Taxonomy" id="1134406"/>
    <lineage>
        <taxon>Bacteria</taxon>
        <taxon>Bacillati</taxon>
        <taxon>Chloroflexota</taxon>
        <taxon>Anaerolineae</taxon>
        <taxon>Anaerolineales</taxon>
        <taxon>Anaerolineaceae</taxon>
        <taxon>Ornatilinea</taxon>
    </lineage>
</organism>
<feature type="domain" description="Penicillin-binding protein transpeptidase" evidence="15">
    <location>
        <begin position="301"/>
        <end position="675"/>
    </location>
</feature>
<dbReference type="InterPro" id="IPR012338">
    <property type="entry name" value="Beta-lactam/transpept-like"/>
</dbReference>
<evidence type="ECO:0000256" key="13">
    <source>
        <dbReference type="ARBA" id="ARBA00023316"/>
    </source>
</evidence>
<dbReference type="AlphaFoldDB" id="A0A0N8GP36"/>
<evidence type="ECO:0000256" key="11">
    <source>
        <dbReference type="ARBA" id="ARBA00022989"/>
    </source>
</evidence>
<keyword evidence="9" id="KW-0133">Cell shape</keyword>
<evidence type="ECO:0000256" key="10">
    <source>
        <dbReference type="ARBA" id="ARBA00022984"/>
    </source>
</evidence>
<accession>A0A0N8GP36</accession>
<dbReference type="GO" id="GO:0009252">
    <property type="term" value="P:peptidoglycan biosynthetic process"/>
    <property type="evidence" value="ECO:0007669"/>
    <property type="project" value="UniProtKB-KW"/>
</dbReference>
<dbReference type="InterPro" id="IPR017790">
    <property type="entry name" value="Penicillin-binding_protein_2"/>
</dbReference>
<dbReference type="Gene3D" id="3.40.710.10">
    <property type="entry name" value="DD-peptidase/beta-lactamase superfamily"/>
    <property type="match status" value="1"/>
</dbReference>
<dbReference type="OrthoDB" id="9770103at2"/>
<dbReference type="PANTHER" id="PTHR30627:SF2">
    <property type="entry name" value="PEPTIDOGLYCAN D,D-TRANSPEPTIDASE MRDA"/>
    <property type="match status" value="1"/>
</dbReference>
<sequence>MNKPILRGNIERWRMSLFIGIVCAAFGFFVLRLFQLQIVQGEDFLTRAEDNRREEISIQTQRGVIYDRNDFVLARNLAAYNVTITPALLPDDEGATQEIYRQLSQLVEVPVNNGDIEDEAKVKAFKPCATDFGITQVVYIAFTNAPYDPVRIKCDVDRETAMIVQEKANDWPGVGIEIEPVREYPTGEITAEIIGFLGPIPERDVEFYEDQGFVADRDKVGYSGVEASLNDLLAGKNGERIVEVDGAGQIMRDLEPPLDPVPGYNIRLTIDTRLQNAAKQALKGEIQFWNTYFNEIRSSNGVVIAINPQTGEILALVSYPSFENNRMGRFIPAYYYEQLSRDQNRPLFNHAISAEHPPGSVYKMAAAVGALNEGVVSESQQLECPDAGKITITQKYSVNETGTDREYVCWQETGHGMVDFQHGIAYSCDVYFYKISGGFGDEVKEGLGVWRMKEYAEALGYGAPTGIELPGEMSGLVPDPNWKRVNVGENWATGDTYIASMGQGYVLSTPLQVLVSFAILANDGKYMKPTLVHDVLDAEGNVVQPFEPTLLWDITKDPMIEIYDENNFPTGEFKVVDPSVVRAAQEGMRLAVTGGTAERPFEGFEIPAAGKTGTAEYCDNVAQEKDLCKPGNWPTHSWYVGYAPYEDPEIAVVAFVYNGGEGASVAAPIVRAVMEAYFELKDIDSGRTTE</sequence>
<dbReference type="GO" id="GO:0006508">
    <property type="term" value="P:proteolysis"/>
    <property type="evidence" value="ECO:0007669"/>
    <property type="project" value="UniProtKB-KW"/>
</dbReference>
<dbReference type="Proteomes" id="UP000050417">
    <property type="component" value="Unassembled WGS sequence"/>
</dbReference>
<evidence type="ECO:0000313" key="17">
    <source>
        <dbReference type="EMBL" id="KPL79802.1"/>
    </source>
</evidence>
<keyword evidence="11 14" id="KW-1133">Transmembrane helix</keyword>
<evidence type="ECO:0000256" key="2">
    <source>
        <dbReference type="ARBA" id="ARBA00004236"/>
    </source>
</evidence>
<evidence type="ECO:0008006" key="19">
    <source>
        <dbReference type="Google" id="ProtNLM"/>
    </source>
</evidence>
<evidence type="ECO:0000259" key="16">
    <source>
        <dbReference type="Pfam" id="PF03717"/>
    </source>
</evidence>
<keyword evidence="18" id="KW-1185">Reference proteome</keyword>
<keyword evidence="7 14" id="KW-0812">Transmembrane</keyword>
<dbReference type="Gene3D" id="3.90.1310.10">
    <property type="entry name" value="Penicillin-binding protein 2a (Domain 2)"/>
    <property type="match status" value="1"/>
</dbReference>
<proteinExistence type="inferred from homology"/>
<dbReference type="GO" id="GO:0071555">
    <property type="term" value="P:cell wall organization"/>
    <property type="evidence" value="ECO:0007669"/>
    <property type="project" value="UniProtKB-KW"/>
</dbReference>
<evidence type="ECO:0000256" key="6">
    <source>
        <dbReference type="ARBA" id="ARBA00022670"/>
    </source>
</evidence>
<feature type="transmembrane region" description="Helical" evidence="14">
    <location>
        <begin position="12"/>
        <end position="34"/>
    </location>
</feature>
<dbReference type="NCBIfam" id="TIGR03423">
    <property type="entry name" value="pbp2_mrdA"/>
    <property type="match status" value="1"/>
</dbReference>
<dbReference type="GO" id="GO:0071972">
    <property type="term" value="F:peptidoglycan L,D-transpeptidase activity"/>
    <property type="evidence" value="ECO:0007669"/>
    <property type="project" value="TreeGrafter"/>
</dbReference>
<evidence type="ECO:0000256" key="12">
    <source>
        <dbReference type="ARBA" id="ARBA00023136"/>
    </source>
</evidence>
<evidence type="ECO:0000256" key="1">
    <source>
        <dbReference type="ARBA" id="ARBA00004167"/>
    </source>
</evidence>
<reference evidence="17 18" key="1">
    <citation type="submission" date="2015-07" db="EMBL/GenBank/DDBJ databases">
        <title>Genome sequence of Ornatilinea apprima DSM 23815.</title>
        <authorList>
            <person name="Hemp J."/>
            <person name="Ward L.M."/>
            <person name="Pace L.A."/>
            <person name="Fischer W.W."/>
        </authorList>
    </citation>
    <scope>NUCLEOTIDE SEQUENCE [LARGE SCALE GENOMIC DNA]</scope>
    <source>
        <strain evidence="17 18">P3M-1</strain>
    </source>
</reference>
<dbReference type="GO" id="GO:0008658">
    <property type="term" value="F:penicillin binding"/>
    <property type="evidence" value="ECO:0007669"/>
    <property type="project" value="InterPro"/>
</dbReference>
<evidence type="ECO:0000256" key="3">
    <source>
        <dbReference type="ARBA" id="ARBA00007171"/>
    </source>
</evidence>
<keyword evidence="6" id="KW-0645">Protease</keyword>
<evidence type="ECO:0000256" key="7">
    <source>
        <dbReference type="ARBA" id="ARBA00022692"/>
    </source>
</evidence>
<dbReference type="GO" id="GO:0008360">
    <property type="term" value="P:regulation of cell shape"/>
    <property type="evidence" value="ECO:0007669"/>
    <property type="project" value="UniProtKB-KW"/>
</dbReference>
<keyword evidence="5" id="KW-0997">Cell inner membrane</keyword>
<evidence type="ECO:0000256" key="5">
    <source>
        <dbReference type="ARBA" id="ARBA00022519"/>
    </source>
</evidence>
<keyword evidence="8" id="KW-0378">Hydrolase</keyword>
<keyword evidence="12 14" id="KW-0472">Membrane</keyword>
<comment type="similarity">
    <text evidence="3">Belongs to the transpeptidase family.</text>
</comment>
<comment type="caution">
    <text evidence="17">The sequence shown here is derived from an EMBL/GenBank/DDBJ whole genome shotgun (WGS) entry which is preliminary data.</text>
</comment>
<name>A0A0N8GP36_9CHLR</name>
<dbReference type="InterPro" id="IPR001460">
    <property type="entry name" value="PCN-bd_Tpept"/>
</dbReference>
<evidence type="ECO:0000256" key="4">
    <source>
        <dbReference type="ARBA" id="ARBA00022475"/>
    </source>
</evidence>
<feature type="domain" description="Penicillin-binding protein dimerisation" evidence="16">
    <location>
        <begin position="58"/>
        <end position="253"/>
    </location>
</feature>
<gene>
    <name evidence="17" type="ORF">ADN00_02240</name>
</gene>
<keyword evidence="13" id="KW-0961">Cell wall biogenesis/degradation</keyword>
<dbReference type="InterPro" id="IPR036138">
    <property type="entry name" value="PBP_dimer_sf"/>
</dbReference>
<dbReference type="InterPro" id="IPR050515">
    <property type="entry name" value="Beta-lactam/transpept"/>
</dbReference>
<keyword evidence="4" id="KW-1003">Cell membrane</keyword>
<protein>
    <recommendedName>
        <fullName evidence="19">Penicillin-binding protein</fullName>
    </recommendedName>
</protein>
<dbReference type="Pfam" id="PF03717">
    <property type="entry name" value="PBP_dimer"/>
    <property type="match status" value="1"/>
</dbReference>
<evidence type="ECO:0000256" key="9">
    <source>
        <dbReference type="ARBA" id="ARBA00022960"/>
    </source>
</evidence>
<evidence type="ECO:0000256" key="8">
    <source>
        <dbReference type="ARBA" id="ARBA00022801"/>
    </source>
</evidence>
<evidence type="ECO:0000259" key="15">
    <source>
        <dbReference type="Pfam" id="PF00905"/>
    </source>
</evidence>
<dbReference type="PANTHER" id="PTHR30627">
    <property type="entry name" value="PEPTIDOGLYCAN D,D-TRANSPEPTIDASE"/>
    <property type="match status" value="1"/>
</dbReference>
<keyword evidence="10" id="KW-0573">Peptidoglycan synthesis</keyword>
<dbReference type="GO" id="GO:0009002">
    <property type="term" value="F:serine-type D-Ala-D-Ala carboxypeptidase activity"/>
    <property type="evidence" value="ECO:0007669"/>
    <property type="project" value="InterPro"/>
</dbReference>
<dbReference type="SUPFAM" id="SSF56519">
    <property type="entry name" value="Penicillin binding protein dimerisation domain"/>
    <property type="match status" value="1"/>
</dbReference>
<dbReference type="RefSeq" id="WP_075061334.1">
    <property type="nucleotide sequence ID" value="NZ_LGCL01000009.1"/>
</dbReference>
<comment type="subcellular location">
    <subcellularLocation>
        <location evidence="2">Cell membrane</location>
    </subcellularLocation>
    <subcellularLocation>
        <location evidence="1">Membrane</location>
        <topology evidence="1">Single-pass membrane protein</topology>
    </subcellularLocation>
</comment>
<dbReference type="EMBL" id="LGCL01000009">
    <property type="protein sequence ID" value="KPL79802.1"/>
    <property type="molecule type" value="Genomic_DNA"/>
</dbReference>
<dbReference type="InterPro" id="IPR005311">
    <property type="entry name" value="PBP_dimer"/>
</dbReference>
<dbReference type="SUPFAM" id="SSF56601">
    <property type="entry name" value="beta-lactamase/transpeptidase-like"/>
    <property type="match status" value="1"/>
</dbReference>
<evidence type="ECO:0000313" key="18">
    <source>
        <dbReference type="Proteomes" id="UP000050417"/>
    </source>
</evidence>
<evidence type="ECO:0000256" key="14">
    <source>
        <dbReference type="SAM" id="Phobius"/>
    </source>
</evidence>
<dbReference type="Pfam" id="PF00905">
    <property type="entry name" value="Transpeptidase"/>
    <property type="match status" value="1"/>
</dbReference>
<dbReference type="STRING" id="1134406.ADN00_02240"/>